<evidence type="ECO:0000313" key="2">
    <source>
        <dbReference type="EMBL" id="BAH07280.1"/>
    </source>
</evidence>
<gene>
    <name evidence="2" type="ordered locus">CKR_2229</name>
</gene>
<evidence type="ECO:0000313" key="3">
    <source>
        <dbReference type="Proteomes" id="UP000007969"/>
    </source>
</evidence>
<dbReference type="KEGG" id="ckr:CKR_2229"/>
<accession>B9E455</accession>
<keyword evidence="1" id="KW-0812">Transmembrane</keyword>
<feature type="transmembrane region" description="Helical" evidence="1">
    <location>
        <begin position="6"/>
        <end position="24"/>
    </location>
</feature>
<dbReference type="EMBL" id="AP009049">
    <property type="protein sequence ID" value="BAH07280.1"/>
    <property type="molecule type" value="Genomic_DNA"/>
</dbReference>
<protein>
    <submittedName>
        <fullName evidence="2">Uncharacterized protein</fullName>
    </submittedName>
</protein>
<dbReference type="AlphaFoldDB" id="B9E455"/>
<keyword evidence="1" id="KW-0472">Membrane</keyword>
<proteinExistence type="predicted"/>
<evidence type="ECO:0000256" key="1">
    <source>
        <dbReference type="SAM" id="Phobius"/>
    </source>
</evidence>
<name>B9E455_CLOK1</name>
<dbReference type="HOGENOM" id="CLU_2166590_0_0_9"/>
<sequence>MNFLLSYLFSPCIFIIGFILALGNKKCRLKSAMRALVCIPTLKRHRKKYSLKWLHFTCIYASIRKISTTKKPTFMDVFTTFLLPAYLKRTEYIDRMSSFNSLNFMSFYHK</sequence>
<organism evidence="2 3">
    <name type="scientific">Clostridium kluyveri (strain NBRC 12016)</name>
    <dbReference type="NCBI Taxonomy" id="583346"/>
    <lineage>
        <taxon>Bacteria</taxon>
        <taxon>Bacillati</taxon>
        <taxon>Bacillota</taxon>
        <taxon>Clostridia</taxon>
        <taxon>Eubacteriales</taxon>
        <taxon>Clostridiaceae</taxon>
        <taxon>Clostridium</taxon>
    </lineage>
</organism>
<reference evidence="3" key="1">
    <citation type="submission" date="2005-09" db="EMBL/GenBank/DDBJ databases">
        <title>Complete genome sequence of Clostridium kluyveri and comparative genomics of Clostridia species.</title>
        <authorList>
            <person name="Inui M."/>
            <person name="Nonaka H."/>
            <person name="Shinoda Y."/>
            <person name="Ikenaga Y."/>
            <person name="Abe M."/>
            <person name="Naito K."/>
            <person name="Vertes A.A."/>
            <person name="Yukawa H."/>
        </authorList>
    </citation>
    <scope>NUCLEOTIDE SEQUENCE [LARGE SCALE GENOMIC DNA]</scope>
    <source>
        <strain evidence="3">NBRC 12016</strain>
    </source>
</reference>
<keyword evidence="1" id="KW-1133">Transmembrane helix</keyword>
<dbReference type="Proteomes" id="UP000007969">
    <property type="component" value="Chromosome"/>
</dbReference>